<feature type="transmembrane region" description="Helical" evidence="1">
    <location>
        <begin position="45"/>
        <end position="69"/>
    </location>
</feature>
<organism evidence="2 4">
    <name type="scientific">Medicago truncatula</name>
    <name type="common">Barrel medic</name>
    <name type="synonym">Medicago tribuloides</name>
    <dbReference type="NCBI Taxonomy" id="3880"/>
    <lineage>
        <taxon>Eukaryota</taxon>
        <taxon>Viridiplantae</taxon>
        <taxon>Streptophyta</taxon>
        <taxon>Embryophyta</taxon>
        <taxon>Tracheophyta</taxon>
        <taxon>Spermatophyta</taxon>
        <taxon>Magnoliopsida</taxon>
        <taxon>eudicotyledons</taxon>
        <taxon>Gunneridae</taxon>
        <taxon>Pentapetalae</taxon>
        <taxon>rosids</taxon>
        <taxon>fabids</taxon>
        <taxon>Fabales</taxon>
        <taxon>Fabaceae</taxon>
        <taxon>Papilionoideae</taxon>
        <taxon>50 kb inversion clade</taxon>
        <taxon>NPAAA clade</taxon>
        <taxon>Hologalegina</taxon>
        <taxon>IRL clade</taxon>
        <taxon>Trifolieae</taxon>
        <taxon>Medicago</taxon>
    </lineage>
</organism>
<evidence type="ECO:0000313" key="3">
    <source>
        <dbReference type="EnsemblPlants" id="KEH25761"/>
    </source>
</evidence>
<evidence type="ECO:0000313" key="4">
    <source>
        <dbReference type="Proteomes" id="UP000002051"/>
    </source>
</evidence>
<keyword evidence="1" id="KW-0812">Transmembrane</keyword>
<evidence type="ECO:0000256" key="1">
    <source>
        <dbReference type="SAM" id="Phobius"/>
    </source>
</evidence>
<dbReference type="EMBL" id="CM001222">
    <property type="protein sequence ID" value="KEH25761.1"/>
    <property type="molecule type" value="Genomic_DNA"/>
</dbReference>
<keyword evidence="1" id="KW-1133">Transmembrane helix</keyword>
<gene>
    <name evidence="2" type="ordered locus">MTR_6g034090</name>
</gene>
<keyword evidence="1" id="KW-0472">Membrane</keyword>
<dbReference type="PANTHER" id="PTHR33116:SF78">
    <property type="entry name" value="OS12G0587133 PROTEIN"/>
    <property type="match status" value="1"/>
</dbReference>
<dbReference type="PANTHER" id="PTHR33116">
    <property type="entry name" value="REVERSE TRANSCRIPTASE ZINC-BINDING DOMAIN-CONTAINING PROTEIN-RELATED-RELATED"/>
    <property type="match status" value="1"/>
</dbReference>
<keyword evidence="4" id="KW-1185">Reference proteome</keyword>
<reference evidence="3" key="3">
    <citation type="submission" date="2015-04" db="UniProtKB">
        <authorList>
            <consortium name="EnsemblPlants"/>
        </authorList>
    </citation>
    <scope>IDENTIFICATION</scope>
    <source>
        <strain evidence="3">cv. Jemalong A17</strain>
    </source>
</reference>
<reference evidence="2 4" key="2">
    <citation type="journal article" date="2014" name="BMC Genomics">
        <title>An improved genome release (version Mt4.0) for the model legume Medicago truncatula.</title>
        <authorList>
            <person name="Tang H."/>
            <person name="Krishnakumar V."/>
            <person name="Bidwell S."/>
            <person name="Rosen B."/>
            <person name="Chan A."/>
            <person name="Zhou S."/>
            <person name="Gentzbittel L."/>
            <person name="Childs K.L."/>
            <person name="Yandell M."/>
            <person name="Gundlach H."/>
            <person name="Mayer K.F."/>
            <person name="Schwartz D.C."/>
            <person name="Town C.D."/>
        </authorList>
    </citation>
    <scope>GENOME REANNOTATION</scope>
    <source>
        <strain evidence="2">A17</strain>
        <strain evidence="3 4">cv. Jemalong A17</strain>
    </source>
</reference>
<evidence type="ECO:0000313" key="2">
    <source>
        <dbReference type="EMBL" id="KEH25761.1"/>
    </source>
</evidence>
<sequence>MLGCKVGKVPFLYLGLPVGGNPQRLSFWDPIVNRIKSRLSGWNSLFLSFGGCLILLKSVLTSLPALSFFKAPSGKLLRLVEILFVRQRSLEVWRWEVGGRGRSCSSWWREVGRIREGGGDVGDRWFGDNVVRKVGDGNDMLFWSHRWLGGSALCECFPRLFELAENKLETVAMSSSPLAAWAGCPSLLRVGRKSMLARITICTGERDCRSYHCIPHEFPRCIRGMCRCKYSGN</sequence>
<protein>
    <submittedName>
        <fullName evidence="2">Nodule Cysteine-Rich (NCR) secreted peptide</fullName>
    </submittedName>
</protein>
<reference evidence="2 4" key="1">
    <citation type="journal article" date="2011" name="Nature">
        <title>The Medicago genome provides insight into the evolution of rhizobial symbioses.</title>
        <authorList>
            <person name="Young N.D."/>
            <person name="Debelle F."/>
            <person name="Oldroyd G.E."/>
            <person name="Geurts R."/>
            <person name="Cannon S.B."/>
            <person name="Udvardi M.K."/>
            <person name="Benedito V.A."/>
            <person name="Mayer K.F."/>
            <person name="Gouzy J."/>
            <person name="Schoof H."/>
            <person name="Van de Peer Y."/>
            <person name="Proost S."/>
            <person name="Cook D.R."/>
            <person name="Meyers B.C."/>
            <person name="Spannagl M."/>
            <person name="Cheung F."/>
            <person name="De Mita S."/>
            <person name="Krishnakumar V."/>
            <person name="Gundlach H."/>
            <person name="Zhou S."/>
            <person name="Mudge J."/>
            <person name="Bharti A.K."/>
            <person name="Murray J.D."/>
            <person name="Naoumkina M.A."/>
            <person name="Rosen B."/>
            <person name="Silverstein K.A."/>
            <person name="Tang H."/>
            <person name="Rombauts S."/>
            <person name="Zhao P.X."/>
            <person name="Zhou P."/>
            <person name="Barbe V."/>
            <person name="Bardou P."/>
            <person name="Bechner M."/>
            <person name="Bellec A."/>
            <person name="Berger A."/>
            <person name="Berges H."/>
            <person name="Bidwell S."/>
            <person name="Bisseling T."/>
            <person name="Choisne N."/>
            <person name="Couloux A."/>
            <person name="Denny R."/>
            <person name="Deshpande S."/>
            <person name="Dai X."/>
            <person name="Doyle J.J."/>
            <person name="Dudez A.M."/>
            <person name="Farmer A.D."/>
            <person name="Fouteau S."/>
            <person name="Franken C."/>
            <person name="Gibelin C."/>
            <person name="Gish J."/>
            <person name="Goldstein S."/>
            <person name="Gonzalez A.J."/>
            <person name="Green P.J."/>
            <person name="Hallab A."/>
            <person name="Hartog M."/>
            <person name="Hua A."/>
            <person name="Humphray S.J."/>
            <person name="Jeong D.H."/>
            <person name="Jing Y."/>
            <person name="Jocker A."/>
            <person name="Kenton S.M."/>
            <person name="Kim D.J."/>
            <person name="Klee K."/>
            <person name="Lai H."/>
            <person name="Lang C."/>
            <person name="Lin S."/>
            <person name="Macmil S.L."/>
            <person name="Magdelenat G."/>
            <person name="Matthews L."/>
            <person name="McCorrison J."/>
            <person name="Monaghan E.L."/>
            <person name="Mun J.H."/>
            <person name="Najar F.Z."/>
            <person name="Nicholson C."/>
            <person name="Noirot C."/>
            <person name="O'Bleness M."/>
            <person name="Paule C.R."/>
            <person name="Poulain J."/>
            <person name="Prion F."/>
            <person name="Qin B."/>
            <person name="Qu C."/>
            <person name="Retzel E.F."/>
            <person name="Riddle C."/>
            <person name="Sallet E."/>
            <person name="Samain S."/>
            <person name="Samson N."/>
            <person name="Sanders I."/>
            <person name="Saurat O."/>
            <person name="Scarpelli C."/>
            <person name="Schiex T."/>
            <person name="Segurens B."/>
            <person name="Severin A.J."/>
            <person name="Sherrier D.J."/>
            <person name="Shi R."/>
            <person name="Sims S."/>
            <person name="Singer S.R."/>
            <person name="Sinharoy S."/>
            <person name="Sterck L."/>
            <person name="Viollet A."/>
            <person name="Wang B.B."/>
            <person name="Wang K."/>
            <person name="Wang M."/>
            <person name="Wang X."/>
            <person name="Warfsmann J."/>
            <person name="Weissenbach J."/>
            <person name="White D.D."/>
            <person name="White J.D."/>
            <person name="Wiley G.B."/>
            <person name="Wincker P."/>
            <person name="Xing Y."/>
            <person name="Yang L."/>
            <person name="Yao Z."/>
            <person name="Ying F."/>
            <person name="Zhai J."/>
            <person name="Zhou L."/>
            <person name="Zuber A."/>
            <person name="Denarie J."/>
            <person name="Dixon R.A."/>
            <person name="May G.D."/>
            <person name="Schwartz D.C."/>
            <person name="Rogers J."/>
            <person name="Quetier F."/>
            <person name="Town C.D."/>
            <person name="Roe B.A."/>
        </authorList>
    </citation>
    <scope>NUCLEOTIDE SEQUENCE [LARGE SCALE GENOMIC DNA]</scope>
    <source>
        <strain evidence="2">A17</strain>
        <strain evidence="3 4">cv. Jemalong A17</strain>
    </source>
</reference>
<dbReference type="EnsemblPlants" id="KEH25761">
    <property type="protein sequence ID" value="KEH25761"/>
    <property type="gene ID" value="MTR_6g034090"/>
</dbReference>
<dbReference type="Proteomes" id="UP000002051">
    <property type="component" value="Chromosome 6"/>
</dbReference>
<name>A0A072U8P7_MEDTR</name>
<dbReference type="HOGENOM" id="CLU_1191426_0_0_1"/>
<proteinExistence type="predicted"/>
<accession>A0A072U8P7</accession>
<dbReference type="AlphaFoldDB" id="A0A072U8P7"/>